<evidence type="ECO:0000313" key="2">
    <source>
        <dbReference type="EMBL" id="KNE59203.1"/>
    </source>
</evidence>
<name>A0A0L0S9B9_ALLM3</name>
<dbReference type="PROSITE" id="PS51257">
    <property type="entry name" value="PROKAR_LIPOPROTEIN"/>
    <property type="match status" value="1"/>
</dbReference>
<dbReference type="VEuPathDB" id="FungiDB:AMAG_18123"/>
<reference evidence="3" key="2">
    <citation type="submission" date="2009-11" db="EMBL/GenBank/DDBJ databases">
        <title>The Genome Sequence of Allomyces macrogynus strain ATCC 38327.</title>
        <authorList>
            <consortium name="The Broad Institute Genome Sequencing Platform"/>
            <person name="Russ C."/>
            <person name="Cuomo C."/>
            <person name="Shea T."/>
            <person name="Young S.K."/>
            <person name="Zeng Q."/>
            <person name="Koehrsen M."/>
            <person name="Haas B."/>
            <person name="Borodovsky M."/>
            <person name="Guigo R."/>
            <person name="Alvarado L."/>
            <person name="Berlin A."/>
            <person name="Borenstein D."/>
            <person name="Chen Z."/>
            <person name="Engels R."/>
            <person name="Freedman E."/>
            <person name="Gellesch M."/>
            <person name="Goldberg J."/>
            <person name="Griggs A."/>
            <person name="Gujja S."/>
            <person name="Heiman D."/>
            <person name="Hepburn T."/>
            <person name="Howarth C."/>
            <person name="Jen D."/>
            <person name="Larson L."/>
            <person name="Lewis B."/>
            <person name="Mehta T."/>
            <person name="Park D."/>
            <person name="Pearson M."/>
            <person name="Roberts A."/>
            <person name="Saif S."/>
            <person name="Shenoy N."/>
            <person name="Sisk P."/>
            <person name="Stolte C."/>
            <person name="Sykes S."/>
            <person name="Walk T."/>
            <person name="White J."/>
            <person name="Yandava C."/>
            <person name="Burger G."/>
            <person name="Gray M.W."/>
            <person name="Holland P.W.H."/>
            <person name="King N."/>
            <person name="Lang F.B.F."/>
            <person name="Roger A.J."/>
            <person name="Ruiz-Trillo I."/>
            <person name="Lander E."/>
            <person name="Nusbaum C."/>
        </authorList>
    </citation>
    <scope>NUCLEOTIDE SEQUENCE [LARGE SCALE GENOMIC DNA]</scope>
    <source>
        <strain evidence="3">ATCC 38327</strain>
    </source>
</reference>
<protein>
    <submittedName>
        <fullName evidence="2">Uncharacterized protein</fullName>
    </submittedName>
</protein>
<keyword evidence="1" id="KW-0472">Membrane</keyword>
<proteinExistence type="predicted"/>
<dbReference type="AlphaFoldDB" id="A0A0L0S9B9"/>
<evidence type="ECO:0000313" key="3">
    <source>
        <dbReference type="Proteomes" id="UP000054350"/>
    </source>
</evidence>
<keyword evidence="3" id="KW-1185">Reference proteome</keyword>
<accession>A0A0L0S9B9</accession>
<evidence type="ECO:0000256" key="1">
    <source>
        <dbReference type="SAM" id="Phobius"/>
    </source>
</evidence>
<organism evidence="2 3">
    <name type="scientific">Allomyces macrogynus (strain ATCC 38327)</name>
    <name type="common">Allomyces javanicus var. macrogynus</name>
    <dbReference type="NCBI Taxonomy" id="578462"/>
    <lineage>
        <taxon>Eukaryota</taxon>
        <taxon>Fungi</taxon>
        <taxon>Fungi incertae sedis</taxon>
        <taxon>Blastocladiomycota</taxon>
        <taxon>Blastocladiomycetes</taxon>
        <taxon>Blastocladiales</taxon>
        <taxon>Blastocladiaceae</taxon>
        <taxon>Allomyces</taxon>
    </lineage>
</organism>
<reference evidence="2 3" key="1">
    <citation type="submission" date="2009-11" db="EMBL/GenBank/DDBJ databases">
        <title>Annotation of Allomyces macrogynus ATCC 38327.</title>
        <authorList>
            <consortium name="The Broad Institute Genome Sequencing Platform"/>
            <person name="Russ C."/>
            <person name="Cuomo C."/>
            <person name="Burger G."/>
            <person name="Gray M.W."/>
            <person name="Holland P.W.H."/>
            <person name="King N."/>
            <person name="Lang F.B.F."/>
            <person name="Roger A.J."/>
            <person name="Ruiz-Trillo I."/>
            <person name="Young S.K."/>
            <person name="Zeng Q."/>
            <person name="Gargeya S."/>
            <person name="Fitzgerald M."/>
            <person name="Haas B."/>
            <person name="Abouelleil A."/>
            <person name="Alvarado L."/>
            <person name="Arachchi H.M."/>
            <person name="Berlin A."/>
            <person name="Chapman S.B."/>
            <person name="Gearin G."/>
            <person name="Goldberg J."/>
            <person name="Griggs A."/>
            <person name="Gujja S."/>
            <person name="Hansen M."/>
            <person name="Heiman D."/>
            <person name="Howarth C."/>
            <person name="Larimer J."/>
            <person name="Lui A."/>
            <person name="MacDonald P.J.P."/>
            <person name="McCowen C."/>
            <person name="Montmayeur A."/>
            <person name="Murphy C."/>
            <person name="Neiman D."/>
            <person name="Pearson M."/>
            <person name="Priest M."/>
            <person name="Roberts A."/>
            <person name="Saif S."/>
            <person name="Shea T."/>
            <person name="Sisk P."/>
            <person name="Stolte C."/>
            <person name="Sykes S."/>
            <person name="Wortman J."/>
            <person name="Nusbaum C."/>
            <person name="Birren B."/>
        </authorList>
    </citation>
    <scope>NUCLEOTIDE SEQUENCE [LARGE SCALE GENOMIC DNA]</scope>
    <source>
        <strain evidence="2 3">ATCC 38327</strain>
    </source>
</reference>
<keyword evidence="1" id="KW-1133">Transmembrane helix</keyword>
<dbReference type="EMBL" id="GG745334">
    <property type="protein sequence ID" value="KNE59203.1"/>
    <property type="molecule type" value="Genomic_DNA"/>
</dbReference>
<keyword evidence="1" id="KW-0812">Transmembrane</keyword>
<gene>
    <name evidence="2" type="ORF">AMAG_18123</name>
</gene>
<feature type="transmembrane region" description="Helical" evidence="1">
    <location>
        <begin position="15"/>
        <end position="34"/>
    </location>
</feature>
<sequence length="57" mass="6105">MLGQGTRFGGTRYPYYTAIYMIMGTISIGCLLGAQSMGGFGFAARVWAPAVPIRVPM</sequence>
<dbReference type="Proteomes" id="UP000054350">
    <property type="component" value="Unassembled WGS sequence"/>
</dbReference>